<dbReference type="AlphaFoldDB" id="A0A561BL44"/>
<feature type="domain" description="Acetyl xylan esterase" evidence="3">
    <location>
        <begin position="2"/>
        <end position="309"/>
    </location>
</feature>
<evidence type="ECO:0000313" key="5">
    <source>
        <dbReference type="Proteomes" id="UP000318380"/>
    </source>
</evidence>
<keyword evidence="5" id="KW-1185">Reference proteome</keyword>
<organism evidence="4 5">
    <name type="scientific">Kribbella amoyensis</name>
    <dbReference type="NCBI Taxonomy" id="996641"/>
    <lineage>
        <taxon>Bacteria</taxon>
        <taxon>Bacillati</taxon>
        <taxon>Actinomycetota</taxon>
        <taxon>Actinomycetes</taxon>
        <taxon>Propionibacteriales</taxon>
        <taxon>Kribbellaceae</taxon>
        <taxon>Kribbella</taxon>
    </lineage>
</organism>
<protein>
    <submittedName>
        <fullName evidence="4">Cephalosporin-C deacetylase</fullName>
    </submittedName>
</protein>
<feature type="active site" description="Nucleophile" evidence="1">
    <location>
        <position position="187"/>
    </location>
</feature>
<dbReference type="InterPro" id="IPR008391">
    <property type="entry name" value="AXE1_dom"/>
</dbReference>
<evidence type="ECO:0000313" key="4">
    <source>
        <dbReference type="EMBL" id="TWD79575.1"/>
    </source>
</evidence>
<feature type="active site" description="Charge relay system" evidence="1">
    <location>
        <position position="302"/>
    </location>
</feature>
<evidence type="ECO:0000256" key="2">
    <source>
        <dbReference type="PIRSR" id="PIRSR639069-2"/>
    </source>
</evidence>
<dbReference type="SUPFAM" id="SSF53474">
    <property type="entry name" value="alpha/beta-Hydrolases"/>
    <property type="match status" value="1"/>
</dbReference>
<gene>
    <name evidence="4" type="ORF">FB561_0637</name>
</gene>
<dbReference type="PANTHER" id="PTHR40111:SF1">
    <property type="entry name" value="CEPHALOSPORIN-C DEACETYLASE"/>
    <property type="match status" value="1"/>
</dbReference>
<feature type="active site" description="Charge relay system" evidence="1">
    <location>
        <position position="273"/>
    </location>
</feature>
<reference evidence="4 5" key="1">
    <citation type="submission" date="2019-06" db="EMBL/GenBank/DDBJ databases">
        <title>Sequencing the genomes of 1000 actinobacteria strains.</title>
        <authorList>
            <person name="Klenk H.-P."/>
        </authorList>
    </citation>
    <scope>NUCLEOTIDE SEQUENCE [LARGE SCALE GENOMIC DNA]</scope>
    <source>
        <strain evidence="4 5">DSM 24683</strain>
    </source>
</reference>
<dbReference type="RefSeq" id="WP_145802822.1">
    <property type="nucleotide sequence ID" value="NZ_VIVK01000001.1"/>
</dbReference>
<evidence type="ECO:0000256" key="1">
    <source>
        <dbReference type="PIRSR" id="PIRSR639069-1"/>
    </source>
</evidence>
<name>A0A561BL44_9ACTN</name>
<comment type="caution">
    <text evidence="4">The sequence shown here is derived from an EMBL/GenBank/DDBJ whole genome shotgun (WGS) entry which is preliminary data.</text>
</comment>
<accession>A0A561BL44</accession>
<dbReference type="Pfam" id="PF05448">
    <property type="entry name" value="AXE1"/>
    <property type="match status" value="1"/>
</dbReference>
<dbReference type="OrthoDB" id="9770528at2"/>
<dbReference type="Proteomes" id="UP000318380">
    <property type="component" value="Unassembled WGS sequence"/>
</dbReference>
<sequence>MLVDMPLDRLRDYRPDPEEPADFDAFWKQTLDDAASPIDARFEPYAARLATVDVQDVTFAGWGGQPVKAWLLLPRHRRGPLPAVVQYIGYNGGRGIPYEWLTWSAAGYAHLVMDNRGQGGGGKTVADTVDVAPDGHGSSSPGFLTRGIEDPYRHYYRRLITDAVRAVDAVKASPDVDPSRVAVVGGSQGGGLALAVAGLRDDLAAAIADVPFLCHYRRASQITDNGPYAEIGRWLKGHRFEVETAISTLSYFDAVNFAARADCPAWFSVALMDNVCPPSTVFAAYHQYAGPAQLEIFPYNGHEGGAEYDLPRKLSALESVFGSSEAAG</sequence>
<dbReference type="EMBL" id="VIVK01000001">
    <property type="protein sequence ID" value="TWD79575.1"/>
    <property type="molecule type" value="Genomic_DNA"/>
</dbReference>
<dbReference type="InterPro" id="IPR039069">
    <property type="entry name" value="CE7"/>
</dbReference>
<dbReference type="GO" id="GO:0005976">
    <property type="term" value="P:polysaccharide metabolic process"/>
    <property type="evidence" value="ECO:0007669"/>
    <property type="project" value="TreeGrafter"/>
</dbReference>
<dbReference type="Gene3D" id="3.40.50.1820">
    <property type="entry name" value="alpha/beta hydrolase"/>
    <property type="match status" value="1"/>
</dbReference>
<dbReference type="PANTHER" id="PTHR40111">
    <property type="entry name" value="CEPHALOSPORIN-C DEACETYLASE"/>
    <property type="match status" value="1"/>
</dbReference>
<evidence type="ECO:0000259" key="3">
    <source>
        <dbReference type="Pfam" id="PF05448"/>
    </source>
</evidence>
<dbReference type="GO" id="GO:0052689">
    <property type="term" value="F:carboxylic ester hydrolase activity"/>
    <property type="evidence" value="ECO:0007669"/>
    <property type="project" value="TreeGrafter"/>
</dbReference>
<proteinExistence type="predicted"/>
<dbReference type="InterPro" id="IPR029058">
    <property type="entry name" value="AB_hydrolase_fold"/>
</dbReference>
<feature type="binding site" evidence="2">
    <location>
        <position position="90"/>
    </location>
    <ligand>
        <name>substrate</name>
    </ligand>
</feature>